<dbReference type="AlphaFoldDB" id="A0A8J3JFC0"/>
<dbReference type="EMBL" id="BONF01000015">
    <property type="protein sequence ID" value="GIF81599.1"/>
    <property type="molecule type" value="Genomic_DNA"/>
</dbReference>
<dbReference type="Pfam" id="PF01636">
    <property type="entry name" value="APH"/>
    <property type="match status" value="1"/>
</dbReference>
<protein>
    <recommendedName>
        <fullName evidence="1">Aminoglycoside phosphotransferase domain-containing protein</fullName>
    </recommendedName>
</protein>
<dbReference type="InterPro" id="IPR002575">
    <property type="entry name" value="Aminoglycoside_PTrfase"/>
</dbReference>
<organism evidence="2 3">
    <name type="scientific">Catellatospora bangladeshensis</name>
    <dbReference type="NCBI Taxonomy" id="310355"/>
    <lineage>
        <taxon>Bacteria</taxon>
        <taxon>Bacillati</taxon>
        <taxon>Actinomycetota</taxon>
        <taxon>Actinomycetes</taxon>
        <taxon>Micromonosporales</taxon>
        <taxon>Micromonosporaceae</taxon>
        <taxon>Catellatospora</taxon>
    </lineage>
</organism>
<dbReference type="Proteomes" id="UP000601223">
    <property type="component" value="Unassembled WGS sequence"/>
</dbReference>
<accession>A0A8J3JFC0</accession>
<evidence type="ECO:0000313" key="3">
    <source>
        <dbReference type="Proteomes" id="UP000601223"/>
    </source>
</evidence>
<evidence type="ECO:0000313" key="2">
    <source>
        <dbReference type="EMBL" id="GIF81599.1"/>
    </source>
</evidence>
<feature type="domain" description="Aminoglycoside phosphotransferase" evidence="1">
    <location>
        <begin position="180"/>
        <end position="376"/>
    </location>
</feature>
<name>A0A8J3JFC0_9ACTN</name>
<gene>
    <name evidence="2" type="ORF">Cba03nite_29480</name>
</gene>
<comment type="caution">
    <text evidence="2">The sequence shown here is derived from an EMBL/GenBank/DDBJ whole genome shotgun (WGS) entry which is preliminary data.</text>
</comment>
<proteinExistence type="predicted"/>
<dbReference type="SUPFAM" id="SSF56112">
    <property type="entry name" value="Protein kinase-like (PK-like)"/>
    <property type="match status" value="1"/>
</dbReference>
<dbReference type="InterPro" id="IPR011009">
    <property type="entry name" value="Kinase-like_dom_sf"/>
</dbReference>
<keyword evidence="3" id="KW-1185">Reference proteome</keyword>
<evidence type="ECO:0000259" key="1">
    <source>
        <dbReference type="Pfam" id="PF01636"/>
    </source>
</evidence>
<dbReference type="Gene3D" id="3.90.1200.10">
    <property type="match status" value="1"/>
</dbReference>
<sequence length="442" mass="48787">MVDADGFVVVELVLPDAATGLVLADERHGVPRLPRLEFPGRHVPMNERLTDAFRAATGVSVRLVEPLDFTTAVLALGSPGPELPAGYGWHALSGVARNSTTVAEWAVRSGDARLPWFTPSWLGRADRYIDDTLARLGRSRVAPTRQMKLWSMSSVLRAESDTGAVYLKAVLPQLAHEPLVTGFLAAQGVGDFAQIIAHSPQDHWWIAEDFGGVDGWSLPETERRKALQQLCRLQLAMVGQTAGLRRVGCPRISLPQLASALPGLLARDDIWNARSAPHNGHRALAPDERVRLLGLAPYLAECCERLEALGMPDTLVHRDFHPGNVVLRDEGVLLHDWSFAAVAHPMFDLAPWLLDMTEPAARAHVTAFVQAWAASTAPDVLWRAWRHAKPLAAVIEMLKLVGLSDIVGRDYHFNWMPMTYGWARRLLTAAADSEMEIWGWRQ</sequence>
<dbReference type="RefSeq" id="WP_203746120.1">
    <property type="nucleotide sequence ID" value="NZ_BONF01000015.1"/>
</dbReference>
<reference evidence="2 3" key="1">
    <citation type="submission" date="2021-01" db="EMBL/GenBank/DDBJ databases">
        <title>Whole genome shotgun sequence of Catellatospora bangladeshensis NBRC 107357.</title>
        <authorList>
            <person name="Komaki H."/>
            <person name="Tamura T."/>
        </authorList>
    </citation>
    <scope>NUCLEOTIDE SEQUENCE [LARGE SCALE GENOMIC DNA]</scope>
    <source>
        <strain evidence="2 3">NBRC 107357</strain>
    </source>
</reference>